<proteinExistence type="predicted"/>
<protein>
    <submittedName>
        <fullName evidence="2">Uncharacterized protein</fullName>
    </submittedName>
</protein>
<dbReference type="EMBL" id="BAABRN010000130">
    <property type="protein sequence ID" value="GAA5504467.1"/>
    <property type="molecule type" value="Genomic_DNA"/>
</dbReference>
<keyword evidence="3" id="KW-1185">Reference proteome</keyword>
<dbReference type="Proteomes" id="UP001458946">
    <property type="component" value="Unassembled WGS sequence"/>
</dbReference>
<evidence type="ECO:0000256" key="1">
    <source>
        <dbReference type="SAM" id="MobiDB-lite"/>
    </source>
</evidence>
<name>A0ABP9VGX9_9DEIO</name>
<organism evidence="2 3">
    <name type="scientific">Deinococcus xinjiangensis</name>
    <dbReference type="NCBI Taxonomy" id="457454"/>
    <lineage>
        <taxon>Bacteria</taxon>
        <taxon>Thermotogati</taxon>
        <taxon>Deinococcota</taxon>
        <taxon>Deinococci</taxon>
        <taxon>Deinococcales</taxon>
        <taxon>Deinococcaceae</taxon>
        <taxon>Deinococcus</taxon>
    </lineage>
</organism>
<comment type="caution">
    <text evidence="2">The sequence shown here is derived from an EMBL/GenBank/DDBJ whole genome shotgun (WGS) entry which is preliminary data.</text>
</comment>
<gene>
    <name evidence="2" type="ORF">Dxin01_04241</name>
</gene>
<sequence length="169" mass="18572">MTLKEKQFRVGPSNSTEADKLHGYKTPEAALLQGEMLTVSLEGQGTDGVERATRAVLPHPFMLTLMKLCAFRDEFEGRKSEGRMRRDLAAKHVSDVYTLVALLTQSEADSLPKLQAQNVAHAVVQDAQSIVKTLLADDQTPGTLVLRENLSIASNDLTVFLDMLNETFG</sequence>
<evidence type="ECO:0000313" key="2">
    <source>
        <dbReference type="EMBL" id="GAA5504467.1"/>
    </source>
</evidence>
<reference evidence="2 3" key="1">
    <citation type="submission" date="2024-02" db="EMBL/GenBank/DDBJ databases">
        <title>Deinococcus xinjiangensis NBRC 107630.</title>
        <authorList>
            <person name="Ichikawa N."/>
            <person name="Katano-Makiyama Y."/>
            <person name="Hidaka K."/>
        </authorList>
    </citation>
    <scope>NUCLEOTIDE SEQUENCE [LARGE SCALE GENOMIC DNA]</scope>
    <source>
        <strain evidence="2 3">NBRC 107630</strain>
    </source>
</reference>
<accession>A0ABP9VGX9</accession>
<feature type="region of interest" description="Disordered" evidence="1">
    <location>
        <begin position="1"/>
        <end position="20"/>
    </location>
</feature>
<evidence type="ECO:0000313" key="3">
    <source>
        <dbReference type="Proteomes" id="UP001458946"/>
    </source>
</evidence>
<dbReference type="RefSeq" id="WP_353544422.1">
    <property type="nucleotide sequence ID" value="NZ_BAABRN010000130.1"/>
</dbReference>